<evidence type="ECO:0000313" key="3">
    <source>
        <dbReference type="Proteomes" id="UP000286134"/>
    </source>
</evidence>
<proteinExistence type="predicted"/>
<reference evidence="2 3" key="1">
    <citation type="journal article" date="2018" name="BMC Genomics">
        <title>Comparative genome analyses reveal sequence features reflecting distinct modes of host-adaptation between dicot and monocot powdery mildew.</title>
        <authorList>
            <person name="Wu Y."/>
            <person name="Ma X."/>
            <person name="Pan Z."/>
            <person name="Kale S.D."/>
            <person name="Song Y."/>
            <person name="King H."/>
            <person name="Zhang Q."/>
            <person name="Presley C."/>
            <person name="Deng X."/>
            <person name="Wei C.I."/>
            <person name="Xiao S."/>
        </authorList>
    </citation>
    <scope>NUCLEOTIDE SEQUENCE [LARGE SCALE GENOMIC DNA]</scope>
    <source>
        <strain evidence="2">UMSG2</strain>
    </source>
</reference>
<protein>
    <submittedName>
        <fullName evidence="2">Uncharacterized protein</fullName>
    </submittedName>
</protein>
<dbReference type="AlphaFoldDB" id="A0A420HJC5"/>
<dbReference type="EMBL" id="MCFK01007361">
    <property type="protein sequence ID" value="RKF57520.1"/>
    <property type="molecule type" value="Genomic_DNA"/>
</dbReference>
<evidence type="ECO:0000256" key="1">
    <source>
        <dbReference type="SAM" id="MobiDB-lite"/>
    </source>
</evidence>
<comment type="caution">
    <text evidence="2">The sequence shown here is derived from an EMBL/GenBank/DDBJ whole genome shotgun (WGS) entry which is preliminary data.</text>
</comment>
<keyword evidence="3" id="KW-1185">Reference proteome</keyword>
<name>A0A420HJC5_9PEZI</name>
<accession>A0A420HJC5</accession>
<sequence length="180" mass="20791">MRIRVPENLSSTIPSPPSSYFSLSEAESSILLPSHMPADQINSETVDVDMESGAALDSSRNLSTAELSEIRRIIQSRNIQPPSQNITQDLPRARRDENLPKWNGRKEEFRFYMGRLRTRIETEMAPYMKQSTICLDMNDTLPEDEKFRVADWYDQSSSSGYFNCESLYKLFQEEIEDKHA</sequence>
<organism evidence="2 3">
    <name type="scientific">Erysiphe neolycopersici</name>
    <dbReference type="NCBI Taxonomy" id="212602"/>
    <lineage>
        <taxon>Eukaryota</taxon>
        <taxon>Fungi</taxon>
        <taxon>Dikarya</taxon>
        <taxon>Ascomycota</taxon>
        <taxon>Pezizomycotina</taxon>
        <taxon>Leotiomycetes</taxon>
        <taxon>Erysiphales</taxon>
        <taxon>Erysiphaceae</taxon>
        <taxon>Erysiphe</taxon>
    </lineage>
</organism>
<evidence type="ECO:0000313" key="2">
    <source>
        <dbReference type="EMBL" id="RKF57520.1"/>
    </source>
</evidence>
<feature type="non-terminal residue" evidence="2">
    <location>
        <position position="180"/>
    </location>
</feature>
<dbReference type="Proteomes" id="UP000286134">
    <property type="component" value="Unassembled WGS sequence"/>
</dbReference>
<feature type="region of interest" description="Disordered" evidence="1">
    <location>
        <begin position="1"/>
        <end position="20"/>
    </location>
</feature>
<dbReference type="STRING" id="212602.A0A420HJC5"/>
<gene>
    <name evidence="2" type="ORF">OnM2_073070</name>
</gene>
<dbReference type="OrthoDB" id="10572767at2759"/>